<organism evidence="1 2">
    <name type="scientific">Lupinus albus</name>
    <name type="common">White lupine</name>
    <name type="synonym">Lupinus termis</name>
    <dbReference type="NCBI Taxonomy" id="3870"/>
    <lineage>
        <taxon>Eukaryota</taxon>
        <taxon>Viridiplantae</taxon>
        <taxon>Streptophyta</taxon>
        <taxon>Embryophyta</taxon>
        <taxon>Tracheophyta</taxon>
        <taxon>Spermatophyta</taxon>
        <taxon>Magnoliopsida</taxon>
        <taxon>eudicotyledons</taxon>
        <taxon>Gunneridae</taxon>
        <taxon>Pentapetalae</taxon>
        <taxon>rosids</taxon>
        <taxon>fabids</taxon>
        <taxon>Fabales</taxon>
        <taxon>Fabaceae</taxon>
        <taxon>Papilionoideae</taxon>
        <taxon>50 kb inversion clade</taxon>
        <taxon>genistoids sensu lato</taxon>
        <taxon>core genistoids</taxon>
        <taxon>Genisteae</taxon>
        <taxon>Lupinus</taxon>
    </lineage>
</organism>
<evidence type="ECO:0000313" key="1">
    <source>
        <dbReference type="EMBL" id="KAE9593153.1"/>
    </source>
</evidence>
<reference evidence="2" key="1">
    <citation type="journal article" date="2020" name="Nat. Commun.">
        <title>Genome sequence of the cluster root forming white lupin.</title>
        <authorList>
            <person name="Hufnagel B."/>
            <person name="Marques A."/>
            <person name="Soriano A."/>
            <person name="Marques L."/>
            <person name="Divol F."/>
            <person name="Doumas P."/>
            <person name="Sallet E."/>
            <person name="Mancinotti D."/>
            <person name="Carrere S."/>
            <person name="Marande W."/>
            <person name="Arribat S."/>
            <person name="Keller J."/>
            <person name="Huneau C."/>
            <person name="Blein T."/>
            <person name="Aime D."/>
            <person name="Laguerre M."/>
            <person name="Taylor J."/>
            <person name="Schubert V."/>
            <person name="Nelson M."/>
            <person name="Geu-Flores F."/>
            <person name="Crespi M."/>
            <person name="Gallardo-Guerrero K."/>
            <person name="Delaux P.-M."/>
            <person name="Salse J."/>
            <person name="Berges H."/>
            <person name="Guyot R."/>
            <person name="Gouzy J."/>
            <person name="Peret B."/>
        </authorList>
    </citation>
    <scope>NUCLEOTIDE SEQUENCE [LARGE SCALE GENOMIC DNA]</scope>
    <source>
        <strain evidence="2">cv. Amiga</strain>
    </source>
</reference>
<evidence type="ECO:0000313" key="2">
    <source>
        <dbReference type="Proteomes" id="UP000447434"/>
    </source>
</evidence>
<gene>
    <name evidence="1" type="ORF">Lalb_Chr19g0136751</name>
</gene>
<proteinExistence type="predicted"/>
<dbReference type="Proteomes" id="UP000447434">
    <property type="component" value="Chromosome 19"/>
</dbReference>
<sequence length="49" mass="5636">MMLFNPCCSGVMYVTHSLRNISLAWKSENEVNEIPFISFLYVCCLGFNL</sequence>
<comment type="caution">
    <text evidence="1">The sequence shown here is derived from an EMBL/GenBank/DDBJ whole genome shotgun (WGS) entry which is preliminary data.</text>
</comment>
<keyword evidence="2" id="KW-1185">Reference proteome</keyword>
<protein>
    <submittedName>
        <fullName evidence="1">Uncharacterized protein</fullName>
    </submittedName>
</protein>
<dbReference type="AlphaFoldDB" id="A0A6A4NM23"/>
<dbReference type="EMBL" id="WOCE01000019">
    <property type="protein sequence ID" value="KAE9593153.1"/>
    <property type="molecule type" value="Genomic_DNA"/>
</dbReference>
<name>A0A6A4NM23_LUPAL</name>
<accession>A0A6A4NM23</accession>